<gene>
    <name evidence="2" type="ORF">RSO01_57060</name>
</gene>
<feature type="domain" description="Thioesterase" evidence="1">
    <location>
        <begin position="64"/>
        <end position="136"/>
    </location>
</feature>
<dbReference type="EMBL" id="BKAJ01000103">
    <property type="protein sequence ID" value="GEP58540.1"/>
    <property type="molecule type" value="Genomic_DNA"/>
</dbReference>
<dbReference type="OrthoDB" id="9813158at2"/>
<dbReference type="Pfam" id="PF03061">
    <property type="entry name" value="4HBT"/>
    <property type="match status" value="1"/>
</dbReference>
<dbReference type="AlphaFoldDB" id="A0A512NHX2"/>
<evidence type="ECO:0000259" key="1">
    <source>
        <dbReference type="Pfam" id="PF03061"/>
    </source>
</evidence>
<dbReference type="InterPro" id="IPR029069">
    <property type="entry name" value="HotDog_dom_sf"/>
</dbReference>
<reference evidence="2 3" key="1">
    <citation type="submission" date="2019-07" db="EMBL/GenBank/DDBJ databases">
        <title>Whole genome shotgun sequence of Reyranella soli NBRC 108950.</title>
        <authorList>
            <person name="Hosoyama A."/>
            <person name="Uohara A."/>
            <person name="Ohji S."/>
            <person name="Ichikawa N."/>
        </authorList>
    </citation>
    <scope>NUCLEOTIDE SEQUENCE [LARGE SCALE GENOMIC DNA]</scope>
    <source>
        <strain evidence="2 3">NBRC 108950</strain>
    </source>
</reference>
<organism evidence="2 3">
    <name type="scientific">Reyranella soli</name>
    <dbReference type="NCBI Taxonomy" id="1230389"/>
    <lineage>
        <taxon>Bacteria</taxon>
        <taxon>Pseudomonadati</taxon>
        <taxon>Pseudomonadota</taxon>
        <taxon>Alphaproteobacteria</taxon>
        <taxon>Hyphomicrobiales</taxon>
        <taxon>Reyranellaceae</taxon>
        <taxon>Reyranella</taxon>
    </lineage>
</organism>
<dbReference type="SUPFAM" id="SSF54637">
    <property type="entry name" value="Thioesterase/thiol ester dehydrase-isomerase"/>
    <property type="match status" value="1"/>
</dbReference>
<proteinExistence type="predicted"/>
<comment type="caution">
    <text evidence="2">The sequence shown here is derived from an EMBL/GenBank/DDBJ whole genome shotgun (WGS) entry which is preliminary data.</text>
</comment>
<dbReference type="InterPro" id="IPR006683">
    <property type="entry name" value="Thioestr_dom"/>
</dbReference>
<dbReference type="RefSeq" id="WP_147153870.1">
    <property type="nucleotide sequence ID" value="NZ_BKAJ01000103.1"/>
</dbReference>
<dbReference type="CDD" id="cd03443">
    <property type="entry name" value="PaaI_thioesterase"/>
    <property type="match status" value="1"/>
</dbReference>
<dbReference type="Proteomes" id="UP000321058">
    <property type="component" value="Unassembled WGS sequence"/>
</dbReference>
<keyword evidence="3" id="KW-1185">Reference proteome</keyword>
<dbReference type="GO" id="GO:0016790">
    <property type="term" value="F:thiolester hydrolase activity"/>
    <property type="evidence" value="ECO:0007669"/>
    <property type="project" value="UniProtKB-ARBA"/>
</dbReference>
<evidence type="ECO:0000313" key="2">
    <source>
        <dbReference type="EMBL" id="GEP58540.1"/>
    </source>
</evidence>
<name>A0A512NHX2_9HYPH</name>
<sequence length="156" mass="17283">MSTLPNPLMARLAEVRKSGDVAKLAEAIPYARWMRIAPENGTGELLTRMRYHEDLIGNTFLPAIHGGTLGAMLEMAAIFHLLWETETETVPKIVNITVDYLRSARPVDVIACAKVTKQGRRMVNVYAEAWQDDRAKPVATANAHFLIKSDDAPPSL</sequence>
<accession>A0A512NHX2</accession>
<dbReference type="Gene3D" id="3.10.129.10">
    <property type="entry name" value="Hotdog Thioesterase"/>
    <property type="match status" value="1"/>
</dbReference>
<evidence type="ECO:0000313" key="3">
    <source>
        <dbReference type="Proteomes" id="UP000321058"/>
    </source>
</evidence>
<protein>
    <submittedName>
        <fullName evidence="2">Thioesterase</fullName>
    </submittedName>
</protein>